<comment type="catalytic activity">
    <reaction evidence="13 14">
        <text>a 5'-end ribonucleotide-tRNA(His) + GTP + ATP + H2O = a 5'-end phospho-guanosine-ribonucleotide-tRNA(His) + AMP + 2 diphosphate + H(+)</text>
        <dbReference type="Rhea" id="RHEA:54564"/>
        <dbReference type="Rhea" id="RHEA-COMP:14193"/>
        <dbReference type="Rhea" id="RHEA-COMP:14917"/>
        <dbReference type="ChEBI" id="CHEBI:15377"/>
        <dbReference type="ChEBI" id="CHEBI:15378"/>
        <dbReference type="ChEBI" id="CHEBI:30616"/>
        <dbReference type="ChEBI" id="CHEBI:33019"/>
        <dbReference type="ChEBI" id="CHEBI:37565"/>
        <dbReference type="ChEBI" id="CHEBI:138282"/>
        <dbReference type="ChEBI" id="CHEBI:141847"/>
        <dbReference type="ChEBI" id="CHEBI:456215"/>
        <dbReference type="EC" id="2.7.7.79"/>
    </reaction>
</comment>
<reference evidence="20" key="1">
    <citation type="journal article" date="2016" name="Nature">
        <title>The genome of the seagrass Zostera marina reveals angiosperm adaptation to the sea.</title>
        <authorList>
            <person name="Olsen J.L."/>
            <person name="Rouze P."/>
            <person name="Verhelst B."/>
            <person name="Lin Y.-C."/>
            <person name="Bayer T."/>
            <person name="Collen J."/>
            <person name="Dattolo E."/>
            <person name="De Paoli E."/>
            <person name="Dittami S."/>
            <person name="Maumus F."/>
            <person name="Michel G."/>
            <person name="Kersting A."/>
            <person name="Lauritano C."/>
            <person name="Lohaus R."/>
            <person name="Toepel M."/>
            <person name="Tonon T."/>
            <person name="Vanneste K."/>
            <person name="Amirebrahimi M."/>
            <person name="Brakel J."/>
            <person name="Bostroem C."/>
            <person name="Chovatia M."/>
            <person name="Grimwood J."/>
            <person name="Jenkins J.W."/>
            <person name="Jueterbock A."/>
            <person name="Mraz A."/>
            <person name="Stam W.T."/>
            <person name="Tice H."/>
            <person name="Bornberg-Bauer E."/>
            <person name="Green P.J."/>
            <person name="Pearson G.A."/>
            <person name="Procaccini G."/>
            <person name="Duarte C.M."/>
            <person name="Schmutz J."/>
            <person name="Reusch T.B.H."/>
            <person name="Van de Peer Y."/>
        </authorList>
    </citation>
    <scope>NUCLEOTIDE SEQUENCE [LARGE SCALE GENOMIC DNA]</scope>
    <source>
        <strain evidence="20">cv. Finnish</strain>
    </source>
</reference>
<keyword evidence="5 14" id="KW-0808">Transferase</keyword>
<keyword evidence="7 14" id="KW-0548">Nucleotidyltransferase</keyword>
<dbReference type="PANTHER" id="PTHR12729">
    <property type="entry name" value="TRNA(HIS) GUANYLYLTRANSFERASE-RELATED"/>
    <property type="match status" value="1"/>
</dbReference>
<comment type="similarity">
    <text evidence="3 14">Belongs to the tRNA(His) guanylyltransferase family.</text>
</comment>
<evidence type="ECO:0000256" key="11">
    <source>
        <dbReference type="ARBA" id="ARBA00023134"/>
    </source>
</evidence>
<feature type="binding site" evidence="16">
    <location>
        <position position="29"/>
    </location>
    <ligand>
        <name>Mg(2+)</name>
        <dbReference type="ChEBI" id="CHEBI:18420"/>
        <label>2</label>
        <note>catalytic</note>
    </ligand>
</feature>
<dbReference type="Pfam" id="PF04446">
    <property type="entry name" value="Thg1"/>
    <property type="match status" value="1"/>
</dbReference>
<evidence type="ECO:0000256" key="14">
    <source>
        <dbReference type="PIRNR" id="PIRNR028980"/>
    </source>
</evidence>
<evidence type="ECO:0000256" key="2">
    <source>
        <dbReference type="ARBA" id="ARBA00004123"/>
    </source>
</evidence>
<dbReference type="GO" id="GO:0008193">
    <property type="term" value="F:tRNA guanylyltransferase activity"/>
    <property type="evidence" value="ECO:0000318"/>
    <property type="project" value="GO_Central"/>
</dbReference>
<evidence type="ECO:0000256" key="8">
    <source>
        <dbReference type="ARBA" id="ARBA00022723"/>
    </source>
</evidence>
<feature type="binding site" evidence="16">
    <location>
        <position position="76"/>
    </location>
    <ligand>
        <name>Mg(2+)</name>
        <dbReference type="ChEBI" id="CHEBI:18420"/>
        <label>2</label>
        <note>catalytic</note>
    </ligand>
</feature>
<dbReference type="InterPro" id="IPR024956">
    <property type="entry name" value="tRNAHis_GuaTrfase_cat"/>
</dbReference>
<comment type="caution">
    <text evidence="19">The sequence shown here is derived from an EMBL/GenBank/DDBJ whole genome shotgun (WGS) entry which is preliminary data.</text>
</comment>
<keyword evidence="11 14" id="KW-0342">GTP-binding</keyword>
<evidence type="ECO:0000256" key="12">
    <source>
        <dbReference type="ARBA" id="ARBA00023242"/>
    </source>
</evidence>
<dbReference type="EMBL" id="LFYR01001739">
    <property type="protein sequence ID" value="KMZ59775.1"/>
    <property type="molecule type" value="Genomic_DNA"/>
</dbReference>
<dbReference type="Proteomes" id="UP000036987">
    <property type="component" value="Unassembled WGS sequence"/>
</dbReference>
<evidence type="ECO:0000313" key="20">
    <source>
        <dbReference type="Proteomes" id="UP000036987"/>
    </source>
</evidence>
<evidence type="ECO:0000256" key="5">
    <source>
        <dbReference type="ARBA" id="ARBA00022679"/>
    </source>
</evidence>
<evidence type="ECO:0000313" key="19">
    <source>
        <dbReference type="EMBL" id="KMZ59775.1"/>
    </source>
</evidence>
<keyword evidence="20" id="KW-1185">Reference proteome</keyword>
<proteinExistence type="inferred from homology"/>
<organism evidence="19 20">
    <name type="scientific">Zostera marina</name>
    <name type="common">Eelgrass</name>
    <dbReference type="NCBI Taxonomy" id="29655"/>
    <lineage>
        <taxon>Eukaryota</taxon>
        <taxon>Viridiplantae</taxon>
        <taxon>Streptophyta</taxon>
        <taxon>Embryophyta</taxon>
        <taxon>Tracheophyta</taxon>
        <taxon>Spermatophyta</taxon>
        <taxon>Magnoliopsida</taxon>
        <taxon>Liliopsida</taxon>
        <taxon>Zosteraceae</taxon>
        <taxon>Zostera</taxon>
    </lineage>
</organism>
<evidence type="ECO:0000256" key="16">
    <source>
        <dbReference type="PIRSR" id="PIRSR028980-2"/>
    </source>
</evidence>
<evidence type="ECO:0000256" key="9">
    <source>
        <dbReference type="ARBA" id="ARBA00022741"/>
    </source>
</evidence>
<sequence>MANSKYEYVKKSELDDRLPQYNWIVVRIDGCHFKRFTSDHEFEKPNDECGLNLMNSCATAMFENFPDIVFAYGVSDEYSFIWKETTEFYERRESKLLSLSVSFFTSAYVMNWKKFFPQKELKSRPYFDGRVVCYPKSWMIKDYLSWRQADCHINNQYNTCFWMLVKTGKTVGEAQEILKGTHKEEKNDLLFDNYSINYNELPAMFRKGSSIYRERVEETVKLDDNGEPIKRSRTKVIVGHVDIIGDQFWKKHPCILKEK</sequence>
<feature type="binding site" evidence="15">
    <location>
        <begin position="75"/>
        <end position="76"/>
    </location>
    <ligand>
        <name>GTP</name>
        <dbReference type="ChEBI" id="CHEBI:37565"/>
    </ligand>
</feature>
<keyword evidence="12" id="KW-0539">Nucleus</keyword>
<dbReference type="OrthoDB" id="62560at2759"/>
<dbReference type="InterPro" id="IPR025845">
    <property type="entry name" value="Thg1_C_dom"/>
</dbReference>
<evidence type="ECO:0000256" key="1">
    <source>
        <dbReference type="ARBA" id="ARBA00002939"/>
    </source>
</evidence>
<dbReference type="PIRSF" id="PIRSF028980">
    <property type="entry name" value="tRNAHis_guanylyltransferase"/>
    <property type="match status" value="1"/>
</dbReference>
<evidence type="ECO:0000259" key="18">
    <source>
        <dbReference type="Pfam" id="PF14413"/>
    </source>
</evidence>
<feature type="binding site" evidence="16">
    <location>
        <position position="76"/>
    </location>
    <ligand>
        <name>Mg(2+)</name>
        <dbReference type="ChEBI" id="CHEBI:18420"/>
        <label>1</label>
        <note>catalytic</note>
    </ligand>
</feature>
<comment type="subcellular location">
    <subcellularLocation>
        <location evidence="2">Nucleus</location>
    </subcellularLocation>
</comment>
<dbReference type="InterPro" id="IPR007537">
    <property type="entry name" value="tRNAHis_GuaTrfase_Thg1"/>
</dbReference>
<comment type="function">
    <text evidence="1 14">Adds a GMP to the 5'-end of tRNA(His) after transcription and RNase P cleavage.</text>
</comment>
<dbReference type="FunFam" id="3.30.70.3000:FF:000002">
    <property type="entry name" value="tRNA(His) guanylyltransferase 1"/>
    <property type="match status" value="1"/>
</dbReference>
<name>A0A0K9NUY9_ZOSMR</name>
<keyword evidence="6 14" id="KW-0819">tRNA processing</keyword>
<keyword evidence="9 14" id="KW-0547">Nucleotide-binding</keyword>
<dbReference type="InterPro" id="IPR038469">
    <property type="entry name" value="tRNAHis_GuaTrfase_Thg1_sf"/>
</dbReference>
<feature type="domain" description="Thg1 C-terminal" evidence="18">
    <location>
        <begin position="140"/>
        <end position="244"/>
    </location>
</feature>
<evidence type="ECO:0000259" key="17">
    <source>
        <dbReference type="Pfam" id="PF04446"/>
    </source>
</evidence>
<dbReference type="GO" id="GO:0008033">
    <property type="term" value="P:tRNA processing"/>
    <property type="evidence" value="ECO:0000318"/>
    <property type="project" value="GO_Central"/>
</dbReference>
<keyword evidence="8 14" id="KW-0479">Metal-binding</keyword>
<comment type="cofactor">
    <cofactor evidence="16">
        <name>Mg(2+)</name>
        <dbReference type="ChEBI" id="CHEBI:18420"/>
    </cofactor>
    <text evidence="16">Binds 2 magnesium ions per subunit.</text>
</comment>
<evidence type="ECO:0000256" key="13">
    <source>
        <dbReference type="ARBA" id="ARBA00047281"/>
    </source>
</evidence>
<dbReference type="PANTHER" id="PTHR12729:SF6">
    <property type="entry name" value="TRNA(HIS) GUANYLYLTRANSFERASE-RELATED"/>
    <property type="match status" value="1"/>
</dbReference>
<feature type="domain" description="tRNAHis guanylyltransferase catalytic" evidence="17">
    <location>
        <begin position="6"/>
        <end position="135"/>
    </location>
</feature>
<evidence type="ECO:0000256" key="7">
    <source>
        <dbReference type="ARBA" id="ARBA00022695"/>
    </source>
</evidence>
<keyword evidence="10 14" id="KW-0460">Magnesium</keyword>
<dbReference type="Pfam" id="PF14413">
    <property type="entry name" value="Thg1C"/>
    <property type="match status" value="1"/>
</dbReference>
<protein>
    <recommendedName>
        <fullName evidence="4 14">tRNA(His) guanylyltransferase</fullName>
        <ecNumber evidence="4 14">2.7.7.79</ecNumber>
    </recommendedName>
    <alternativeName>
        <fullName evidence="14">tRNA-histidine guanylyltransferase</fullName>
    </alternativeName>
</protein>
<dbReference type="EC" id="2.7.7.79" evidence="4 14"/>
<dbReference type="GO" id="GO:0005654">
    <property type="term" value="C:nucleoplasm"/>
    <property type="evidence" value="ECO:0007669"/>
    <property type="project" value="UniProtKB-ARBA"/>
</dbReference>
<evidence type="ECO:0000256" key="6">
    <source>
        <dbReference type="ARBA" id="ARBA00022694"/>
    </source>
</evidence>
<dbReference type="GO" id="GO:0000287">
    <property type="term" value="F:magnesium ion binding"/>
    <property type="evidence" value="ECO:0007669"/>
    <property type="project" value="UniProtKB-UniRule"/>
</dbReference>
<evidence type="ECO:0000256" key="4">
    <source>
        <dbReference type="ARBA" id="ARBA00012511"/>
    </source>
</evidence>
<evidence type="ECO:0000256" key="3">
    <source>
        <dbReference type="ARBA" id="ARBA00010113"/>
    </source>
</evidence>
<gene>
    <name evidence="19" type="ORF">ZOSMA_65G01090</name>
</gene>
<feature type="binding site" evidence="16">
    <location>
        <position position="29"/>
    </location>
    <ligand>
        <name>Mg(2+)</name>
        <dbReference type="ChEBI" id="CHEBI:18420"/>
        <label>1</label>
        <note>catalytic</note>
    </ligand>
</feature>
<dbReference type="OMA" id="WKQHTEI"/>
<feature type="binding site" evidence="16">
    <location>
        <position position="30"/>
    </location>
    <ligand>
        <name>Mg(2+)</name>
        <dbReference type="ChEBI" id="CHEBI:18420"/>
        <label>1</label>
        <note>catalytic</note>
    </ligand>
</feature>
<dbReference type="GO" id="GO:0005525">
    <property type="term" value="F:GTP binding"/>
    <property type="evidence" value="ECO:0007669"/>
    <property type="project" value="UniProtKB-UniRule"/>
</dbReference>
<accession>A0A0K9NUY9</accession>
<dbReference type="GO" id="GO:0006400">
    <property type="term" value="P:tRNA modification"/>
    <property type="evidence" value="ECO:0007669"/>
    <property type="project" value="UniProtKB-UniRule"/>
</dbReference>
<dbReference type="AlphaFoldDB" id="A0A0K9NUY9"/>
<dbReference type="Gene3D" id="3.30.70.3000">
    <property type="match status" value="1"/>
</dbReference>
<dbReference type="STRING" id="29655.A0A0K9NUY9"/>
<evidence type="ECO:0000256" key="15">
    <source>
        <dbReference type="PIRSR" id="PIRSR028980-1"/>
    </source>
</evidence>
<evidence type="ECO:0000256" key="10">
    <source>
        <dbReference type="ARBA" id="ARBA00022842"/>
    </source>
</evidence>